<evidence type="ECO:0000256" key="1">
    <source>
        <dbReference type="SAM" id="MobiDB-lite"/>
    </source>
</evidence>
<protein>
    <recommendedName>
        <fullName evidence="3">C-type lectin domain-containing protein</fullName>
    </recommendedName>
</protein>
<dbReference type="InterPro" id="IPR016187">
    <property type="entry name" value="CTDL_fold"/>
</dbReference>
<keyword evidence="6" id="KW-1185">Reference proteome</keyword>
<dbReference type="EnsemblMetazoa" id="HelroT182586">
    <property type="protein sequence ID" value="HelroP182586"/>
    <property type="gene ID" value="HelroG182586"/>
</dbReference>
<dbReference type="CDD" id="cd00037">
    <property type="entry name" value="CLECT"/>
    <property type="match status" value="1"/>
</dbReference>
<proteinExistence type="predicted"/>
<accession>T1FIE9</accession>
<feature type="region of interest" description="Disordered" evidence="1">
    <location>
        <begin position="209"/>
        <end position="244"/>
    </location>
</feature>
<dbReference type="KEGG" id="hro:HELRODRAFT_182586"/>
<dbReference type="GeneID" id="20208598"/>
<dbReference type="RefSeq" id="XP_009031080.1">
    <property type="nucleotide sequence ID" value="XM_009032832.1"/>
</dbReference>
<dbReference type="HOGENOM" id="CLU_807209_0_0_1"/>
<name>T1FIE9_HELRO</name>
<evidence type="ECO:0000256" key="2">
    <source>
        <dbReference type="SAM" id="SignalP"/>
    </source>
</evidence>
<evidence type="ECO:0000259" key="3">
    <source>
        <dbReference type="Pfam" id="PF00059"/>
    </source>
</evidence>
<dbReference type="InterPro" id="IPR016186">
    <property type="entry name" value="C-type_lectin-like/link_sf"/>
</dbReference>
<keyword evidence="2" id="KW-0732">Signal</keyword>
<dbReference type="EMBL" id="AMQM01008263">
    <property type="status" value="NOT_ANNOTATED_CDS"/>
    <property type="molecule type" value="Genomic_DNA"/>
</dbReference>
<feature type="signal peptide" evidence="2">
    <location>
        <begin position="1"/>
        <end position="21"/>
    </location>
</feature>
<dbReference type="InParanoid" id="T1FIE9"/>
<dbReference type="EMBL" id="AMQM01008264">
    <property type="status" value="NOT_ANNOTATED_CDS"/>
    <property type="molecule type" value="Genomic_DNA"/>
</dbReference>
<feature type="domain" description="C-type lectin" evidence="3">
    <location>
        <begin position="41"/>
        <end position="137"/>
    </location>
</feature>
<dbReference type="Gene3D" id="3.10.100.10">
    <property type="entry name" value="Mannose-Binding Protein A, subunit A"/>
    <property type="match status" value="1"/>
</dbReference>
<dbReference type="InterPro" id="IPR001304">
    <property type="entry name" value="C-type_lectin-like"/>
</dbReference>
<dbReference type="SUPFAM" id="SSF56436">
    <property type="entry name" value="C-type lectin-like"/>
    <property type="match status" value="1"/>
</dbReference>
<dbReference type="Pfam" id="PF00059">
    <property type="entry name" value="Lectin_C"/>
    <property type="match status" value="1"/>
</dbReference>
<sequence>MIFKSLFVVNILIFNFDISRSENFCKHDICLNWWGNTLAASLKEAQDICASNGSKLLEILDDRMFEVLVSVYGEISSDNFWLNLRSFSHEWQWLDGTSAASQKISQNYGNYGSVQLSGDVVTVTSNTASNKSNYACQYTTNATLKISNWKDDNFYANSNCAYVSFSNNLKWFTSNCEIRNSRYAVACYNNQSLGNNSNTTPAYMCHDSTTSSTPASTLAPPKTSTTATTTTKPPLPTTTTTTTDLGPQYAEVINMATNSGHKNGGKELKSNDHMGDKNVLNYVEIDFIKALVHKNDDEEEEKYKSSDDPVYKNINHVDVTLNRKSVDNMFEADGVDEEFEFRGS</sequence>
<organism evidence="5 6">
    <name type="scientific">Helobdella robusta</name>
    <name type="common">Californian leech</name>
    <dbReference type="NCBI Taxonomy" id="6412"/>
    <lineage>
        <taxon>Eukaryota</taxon>
        <taxon>Metazoa</taxon>
        <taxon>Spiralia</taxon>
        <taxon>Lophotrochozoa</taxon>
        <taxon>Annelida</taxon>
        <taxon>Clitellata</taxon>
        <taxon>Hirudinea</taxon>
        <taxon>Rhynchobdellida</taxon>
        <taxon>Glossiphoniidae</taxon>
        <taxon>Helobdella</taxon>
    </lineage>
</organism>
<dbReference type="EMBL" id="KB097744">
    <property type="protein sequence ID" value="ESN90877.1"/>
    <property type="molecule type" value="Genomic_DNA"/>
</dbReference>
<dbReference type="AlphaFoldDB" id="T1FIE9"/>
<evidence type="ECO:0000313" key="6">
    <source>
        <dbReference type="Proteomes" id="UP000015101"/>
    </source>
</evidence>
<evidence type="ECO:0000313" key="4">
    <source>
        <dbReference type="EMBL" id="ESN90877.1"/>
    </source>
</evidence>
<feature type="compositionally biased region" description="Low complexity" evidence="1">
    <location>
        <begin position="209"/>
        <end position="243"/>
    </location>
</feature>
<reference evidence="6" key="1">
    <citation type="submission" date="2012-12" db="EMBL/GenBank/DDBJ databases">
        <authorList>
            <person name="Hellsten U."/>
            <person name="Grimwood J."/>
            <person name="Chapman J.A."/>
            <person name="Shapiro H."/>
            <person name="Aerts A."/>
            <person name="Otillar R.P."/>
            <person name="Terry A.Y."/>
            <person name="Boore J.L."/>
            <person name="Simakov O."/>
            <person name="Marletaz F."/>
            <person name="Cho S.-J."/>
            <person name="Edsinger-Gonzales E."/>
            <person name="Havlak P."/>
            <person name="Kuo D.-H."/>
            <person name="Larsson T."/>
            <person name="Lv J."/>
            <person name="Arendt D."/>
            <person name="Savage R."/>
            <person name="Osoegawa K."/>
            <person name="de Jong P."/>
            <person name="Lindberg D.R."/>
            <person name="Seaver E.C."/>
            <person name="Weisblat D.A."/>
            <person name="Putnam N.H."/>
            <person name="Grigoriev I.V."/>
            <person name="Rokhsar D.S."/>
        </authorList>
    </citation>
    <scope>NUCLEOTIDE SEQUENCE</scope>
</reference>
<feature type="chain" id="PRO_5010980662" description="C-type lectin domain-containing protein" evidence="2">
    <location>
        <begin position="22"/>
        <end position="344"/>
    </location>
</feature>
<dbReference type="Proteomes" id="UP000015101">
    <property type="component" value="Unassembled WGS sequence"/>
</dbReference>
<reference evidence="4 6" key="2">
    <citation type="journal article" date="2013" name="Nature">
        <title>Insights into bilaterian evolution from three spiralian genomes.</title>
        <authorList>
            <person name="Simakov O."/>
            <person name="Marletaz F."/>
            <person name="Cho S.J."/>
            <person name="Edsinger-Gonzales E."/>
            <person name="Havlak P."/>
            <person name="Hellsten U."/>
            <person name="Kuo D.H."/>
            <person name="Larsson T."/>
            <person name="Lv J."/>
            <person name="Arendt D."/>
            <person name="Savage R."/>
            <person name="Osoegawa K."/>
            <person name="de Jong P."/>
            <person name="Grimwood J."/>
            <person name="Chapman J.A."/>
            <person name="Shapiro H."/>
            <person name="Aerts A."/>
            <person name="Otillar R.P."/>
            <person name="Terry A.Y."/>
            <person name="Boore J.L."/>
            <person name="Grigoriev I.V."/>
            <person name="Lindberg D.R."/>
            <person name="Seaver E.C."/>
            <person name="Weisblat D.A."/>
            <person name="Putnam N.H."/>
            <person name="Rokhsar D.S."/>
        </authorList>
    </citation>
    <scope>NUCLEOTIDE SEQUENCE</scope>
</reference>
<gene>
    <name evidence="5" type="primary">20208598</name>
    <name evidence="4" type="ORF">HELRODRAFT_182586</name>
</gene>
<evidence type="ECO:0000313" key="5">
    <source>
        <dbReference type="EnsemblMetazoa" id="HelroP182586"/>
    </source>
</evidence>
<reference evidence="5" key="3">
    <citation type="submission" date="2015-06" db="UniProtKB">
        <authorList>
            <consortium name="EnsemblMetazoa"/>
        </authorList>
    </citation>
    <scope>IDENTIFICATION</scope>
</reference>
<dbReference type="CTD" id="20208598"/>